<protein>
    <recommendedName>
        <fullName evidence="2">CAF17 C-terminal domain-containing protein</fullName>
    </recommendedName>
</protein>
<comment type="caution">
    <text evidence="3">The sequence shown here is derived from an EMBL/GenBank/DDBJ whole genome shotgun (WGS) entry which is preliminary data.</text>
</comment>
<name>A0A841FNG1_9ACTN</name>
<keyword evidence="4" id="KW-1185">Reference proteome</keyword>
<evidence type="ECO:0000313" key="4">
    <source>
        <dbReference type="Proteomes" id="UP000548476"/>
    </source>
</evidence>
<dbReference type="PANTHER" id="PTHR22602:SF0">
    <property type="entry name" value="TRANSFERASE CAF17, MITOCHONDRIAL-RELATED"/>
    <property type="match status" value="1"/>
</dbReference>
<dbReference type="GO" id="GO:0016226">
    <property type="term" value="P:iron-sulfur cluster assembly"/>
    <property type="evidence" value="ECO:0007669"/>
    <property type="project" value="TreeGrafter"/>
</dbReference>
<gene>
    <name evidence="3" type="ORF">HNR73_005473</name>
</gene>
<keyword evidence="1" id="KW-0809">Transit peptide</keyword>
<dbReference type="RefSeq" id="WP_184790418.1">
    <property type="nucleotide sequence ID" value="NZ_BONT01000054.1"/>
</dbReference>
<evidence type="ECO:0000313" key="3">
    <source>
        <dbReference type="EMBL" id="MBB6037595.1"/>
    </source>
</evidence>
<dbReference type="InterPro" id="IPR045179">
    <property type="entry name" value="YgfZ/GcvT"/>
</dbReference>
<reference evidence="3 4" key="1">
    <citation type="submission" date="2020-08" db="EMBL/GenBank/DDBJ databases">
        <title>Genomic Encyclopedia of Type Strains, Phase IV (KMG-IV): sequencing the most valuable type-strain genomes for metagenomic binning, comparative biology and taxonomic classification.</title>
        <authorList>
            <person name="Goeker M."/>
        </authorList>
    </citation>
    <scope>NUCLEOTIDE SEQUENCE [LARGE SCALE GENOMIC DNA]</scope>
    <source>
        <strain evidence="3 4">YIM 65646</strain>
    </source>
</reference>
<dbReference type="InterPro" id="IPR017703">
    <property type="entry name" value="YgfZ/GCV_T_CS"/>
</dbReference>
<evidence type="ECO:0000259" key="2">
    <source>
        <dbReference type="Pfam" id="PF25455"/>
    </source>
</evidence>
<dbReference type="Proteomes" id="UP000548476">
    <property type="component" value="Unassembled WGS sequence"/>
</dbReference>
<dbReference type="PANTHER" id="PTHR22602">
    <property type="entry name" value="TRANSFERASE CAF17, MITOCHONDRIAL-RELATED"/>
    <property type="match status" value="1"/>
</dbReference>
<evidence type="ECO:0000256" key="1">
    <source>
        <dbReference type="ARBA" id="ARBA00022946"/>
    </source>
</evidence>
<dbReference type="InterPro" id="IPR057460">
    <property type="entry name" value="CAF17_C"/>
</dbReference>
<dbReference type="Pfam" id="PF25455">
    <property type="entry name" value="Beta-barrel_CAF17_C"/>
    <property type="match status" value="1"/>
</dbReference>
<dbReference type="SUPFAM" id="SSF103025">
    <property type="entry name" value="Folate-binding domain"/>
    <property type="match status" value="1"/>
</dbReference>
<dbReference type="Gene3D" id="3.30.1360.120">
    <property type="entry name" value="Probable tRNA modification gtpase trme, domain 1"/>
    <property type="match status" value="1"/>
</dbReference>
<accession>A0A841FNG1</accession>
<dbReference type="InterPro" id="IPR027266">
    <property type="entry name" value="TrmE/GcvT-like"/>
</dbReference>
<dbReference type="NCBIfam" id="TIGR03317">
    <property type="entry name" value="ygfZ_signature"/>
    <property type="match status" value="1"/>
</dbReference>
<dbReference type="AlphaFoldDB" id="A0A841FNG1"/>
<sequence length="349" mass="37178">MRSVLLERPGAVAPLDESEPRMATAVHYGEPLPEQRRLATGAFVDRGDREIITITGDARLEWVHSLTTQHLLGLGAEGTETLLLSPNGHVEQHVMLTDDGSTLWLDVAAGKGAALLDFLLKMRFFTPVEIEDVTDSWALVTVTGDETLAAPDLMPVPPAKFASADVPARASARYAVAVGADGGWSRRTDALGVPTVDRLVPRDALADVAAGTGLPIVGTWAYDALRVAAVRPSEADFDHKTIPHEIPLLATGVHLDKGCYRGQETVARVHNLGRPPRTLVLLHLDGSEEHLPPPGTEIHAGGRVVGTLGTAVRHYELGPVALGLLRRNVAENPAAEITVGTMNASVERA</sequence>
<organism evidence="3 4">
    <name type="scientific">Phytomonospora endophytica</name>
    <dbReference type="NCBI Taxonomy" id="714109"/>
    <lineage>
        <taxon>Bacteria</taxon>
        <taxon>Bacillati</taxon>
        <taxon>Actinomycetota</taxon>
        <taxon>Actinomycetes</taxon>
        <taxon>Micromonosporales</taxon>
        <taxon>Micromonosporaceae</taxon>
        <taxon>Phytomonospora</taxon>
    </lineage>
</organism>
<dbReference type="PIRSF" id="PIRSF006487">
    <property type="entry name" value="GcvT"/>
    <property type="match status" value="1"/>
</dbReference>
<proteinExistence type="predicted"/>
<dbReference type="EMBL" id="JACHGT010000013">
    <property type="protein sequence ID" value="MBB6037595.1"/>
    <property type="molecule type" value="Genomic_DNA"/>
</dbReference>
<feature type="domain" description="CAF17 C-terminal" evidence="2">
    <location>
        <begin position="288"/>
        <end position="347"/>
    </location>
</feature>